<keyword evidence="2" id="KW-1133">Transmembrane helix</keyword>
<sequence>MSVFSQKFVFLFVLLFNLQKFVFSANNSENKLYISLLKIVTEDESGRRINDRTNYVLEELGLSYHFAFRNEAKCNEVVYGDDVLYQYNSVEGYPKALSVHLDLNQIYLQIGESVRIYERTKDVWSSRTLKSINDIPEQGLEVITSDKNPASHRVRTGVSVNYYLNGVQCSAVKYKNQTLWAHKNDEYPNRVYFNLFKKIAIIKFAGSYSVLNYRETGMNLVSDVQIVREGANITIVTEGTSEPITKENEVSSYHLKEYAFVSHYLFNDDTKCVELRHGNNVFWRHLDDILVGYPKSLCFHRDLNLLFLELNNSINTYKCLESGCMLIKDIPLDGFTESDLTIVTQNESSSVTANNDPSAYKIESFGFGTEYVINKGNNCVSIEYDGKPVWTKNGSESEGKLPRKLFFHIYTRMIILDFDEFYLVYRYHNNDFRLFSKDTLGGVEESDFKLMTNDESNSMVLNRDHYDFVKYPYGYAFVVMFKDGTNCNAIDFKNTQLFRLPSNNMPPKVMYVNWDMKMLLLESPTFVNAYMYLSGNWVHIFGFPEPAEPLGISEEQKPHEEIEHEQDPEPQQPPKEPEENNSLRGSTSNKSQEGSDGSDSRIMTYVLIGAPVVIIIILLFIAFAIYRCLT</sequence>
<evidence type="ECO:0000256" key="3">
    <source>
        <dbReference type="SAM" id="SignalP"/>
    </source>
</evidence>
<dbReference type="InterPro" id="IPR007480">
    <property type="entry name" value="DUF529"/>
</dbReference>
<feature type="region of interest" description="Disordered" evidence="1">
    <location>
        <begin position="556"/>
        <end position="598"/>
    </location>
</feature>
<evidence type="ECO:0000313" key="4">
    <source>
        <dbReference type="EMBL" id="UKK01675.2"/>
    </source>
</evidence>
<gene>
    <name evidence="4" type="ORF">MACK_001028</name>
</gene>
<proteinExistence type="predicted"/>
<evidence type="ECO:0000256" key="1">
    <source>
        <dbReference type="SAM" id="MobiDB-lite"/>
    </source>
</evidence>
<evidence type="ECO:0000256" key="2">
    <source>
        <dbReference type="SAM" id="Phobius"/>
    </source>
</evidence>
<name>A0A976MDW2_THEOR</name>
<dbReference type="Pfam" id="PF04385">
    <property type="entry name" value="FAINT"/>
    <property type="match status" value="2"/>
</dbReference>
<reference evidence="4" key="1">
    <citation type="submission" date="2022-07" db="EMBL/GenBank/DDBJ databases">
        <title>Evaluation of T. orientalis genome assembly methods using nanopore sequencing and analysis of variation between genomes.</title>
        <authorList>
            <person name="Yam J."/>
            <person name="Micallef M.L."/>
            <person name="Liu M."/>
            <person name="Djordjevic S.P."/>
            <person name="Bogema D.R."/>
            <person name="Jenkins C."/>
        </authorList>
    </citation>
    <scope>NUCLEOTIDE SEQUENCE</scope>
    <source>
        <strain evidence="4">Goon Nure</strain>
    </source>
</reference>
<keyword evidence="2" id="KW-0812">Transmembrane</keyword>
<organism evidence="4 5">
    <name type="scientific">Theileria orientalis</name>
    <dbReference type="NCBI Taxonomy" id="68886"/>
    <lineage>
        <taxon>Eukaryota</taxon>
        <taxon>Sar</taxon>
        <taxon>Alveolata</taxon>
        <taxon>Apicomplexa</taxon>
        <taxon>Aconoidasida</taxon>
        <taxon>Piroplasmida</taxon>
        <taxon>Theileriidae</taxon>
        <taxon>Theileria</taxon>
    </lineage>
</organism>
<protein>
    <recommendedName>
        <fullName evidence="6">6-Cys domain-containing protein</fullName>
    </recommendedName>
</protein>
<dbReference type="EMBL" id="CP056071">
    <property type="protein sequence ID" value="UKK01675.2"/>
    <property type="molecule type" value="Genomic_DNA"/>
</dbReference>
<keyword evidence="2" id="KW-0472">Membrane</keyword>
<feature type="compositionally biased region" description="Basic and acidic residues" evidence="1">
    <location>
        <begin position="556"/>
        <end position="567"/>
    </location>
</feature>
<evidence type="ECO:0008006" key="6">
    <source>
        <dbReference type="Google" id="ProtNLM"/>
    </source>
</evidence>
<evidence type="ECO:0000313" key="5">
    <source>
        <dbReference type="Proteomes" id="UP000244811"/>
    </source>
</evidence>
<feature type="signal peptide" evidence="3">
    <location>
        <begin position="1"/>
        <end position="24"/>
    </location>
</feature>
<accession>A0A976MDW2</accession>
<keyword evidence="3" id="KW-0732">Signal</keyword>
<feature type="chain" id="PRO_5037156902" description="6-Cys domain-containing protein" evidence="3">
    <location>
        <begin position="25"/>
        <end position="630"/>
    </location>
</feature>
<feature type="transmembrane region" description="Helical" evidence="2">
    <location>
        <begin position="602"/>
        <end position="626"/>
    </location>
</feature>
<feature type="compositionally biased region" description="Polar residues" evidence="1">
    <location>
        <begin position="580"/>
        <end position="597"/>
    </location>
</feature>
<dbReference type="Proteomes" id="UP000244811">
    <property type="component" value="Chromosome 2"/>
</dbReference>
<dbReference type="AlphaFoldDB" id="A0A976MDW2"/>